<dbReference type="Proteomes" id="UP000509510">
    <property type="component" value="Chromosome VI"/>
</dbReference>
<evidence type="ECO:0000313" key="3">
    <source>
        <dbReference type="EMBL" id="QKX63805.1"/>
    </source>
</evidence>
<dbReference type="KEGG" id="trg:TRUGW13939_10976"/>
<organism evidence="3 4">
    <name type="scientific">Talaromyces rugulosus</name>
    <name type="common">Penicillium rugulosum</name>
    <dbReference type="NCBI Taxonomy" id="121627"/>
    <lineage>
        <taxon>Eukaryota</taxon>
        <taxon>Fungi</taxon>
        <taxon>Dikarya</taxon>
        <taxon>Ascomycota</taxon>
        <taxon>Pezizomycotina</taxon>
        <taxon>Eurotiomycetes</taxon>
        <taxon>Eurotiomycetidae</taxon>
        <taxon>Eurotiales</taxon>
        <taxon>Trichocomaceae</taxon>
        <taxon>Talaromyces</taxon>
        <taxon>Talaromyces sect. Islandici</taxon>
    </lineage>
</organism>
<keyword evidence="1" id="KW-0175">Coiled coil</keyword>
<protein>
    <submittedName>
        <fullName evidence="3">Uncharacterized protein</fullName>
    </submittedName>
</protein>
<evidence type="ECO:0000256" key="1">
    <source>
        <dbReference type="SAM" id="Coils"/>
    </source>
</evidence>
<accession>A0A7H8RE62</accession>
<dbReference type="GeneID" id="55998455"/>
<dbReference type="SUPFAM" id="SSF58100">
    <property type="entry name" value="Bacterial hemolysins"/>
    <property type="match status" value="1"/>
</dbReference>
<gene>
    <name evidence="3" type="ORF">TRUGW13939_10976</name>
</gene>
<feature type="region of interest" description="Disordered" evidence="2">
    <location>
        <begin position="407"/>
        <end position="436"/>
    </location>
</feature>
<name>A0A7H8RE62_TALRU</name>
<evidence type="ECO:0000313" key="4">
    <source>
        <dbReference type="Proteomes" id="UP000509510"/>
    </source>
</evidence>
<dbReference type="EMBL" id="CP055903">
    <property type="protein sequence ID" value="QKX63805.1"/>
    <property type="molecule type" value="Genomic_DNA"/>
</dbReference>
<dbReference type="OrthoDB" id="10448214at2759"/>
<feature type="coiled-coil region" evidence="1">
    <location>
        <begin position="323"/>
        <end position="350"/>
    </location>
</feature>
<keyword evidence="4" id="KW-1185">Reference proteome</keyword>
<proteinExistence type="predicted"/>
<dbReference type="AlphaFoldDB" id="A0A7H8RE62"/>
<dbReference type="RefSeq" id="XP_035349979.1">
    <property type="nucleotide sequence ID" value="XM_035494086.1"/>
</dbReference>
<sequence>MAKKESLPFLYTLFSAQIDLGATPLPNLSELESIISITAEWEEKTLFFGPKRRQHTETWYVTADANTYDLVANLLPESPRKRPNGKSPQHVDLDSLSHYFTVHTEPILDRDANRVKVTRWSDGNLMPWNETNLAHGLSTGSGIELKPDNAHLALGLMQAIVNCAYESRFSRILFPCYKQYKRTGSDLQWHHGHWMNGRAENWWNADKAVAVARKALYTQIWQGNVVWRNTCQLNNPFESTIYRVHFHLFFYHTCKCKMHYQKTTSELVARAIKVCDEICDYTTNHHSYGNNLTDCVDLAKSCKEVLEVLQSVVESDSKDDQVASSAEKRIAKCEDDIRELKKQLKEYKYSNQKWPGGRLLYRFRGKELPNLKPNLQSLRDKLGRATKLTTVTVEKWEHRTVKTILHDEADDETEPPPPRYTRYENKPCTTYSTKSTSTKTLPADFAAQEARGPAPAYRSLHKTANGANLHLGEANMLYREYNTMAHPWSLGCRSQFYEAKPTGVYIAMNYRDRAPRYVFYLQDVQFCCFNTR</sequence>
<reference evidence="4" key="1">
    <citation type="submission" date="2020-06" db="EMBL/GenBank/DDBJ databases">
        <title>A chromosome-scale genome assembly of Talaromyces rugulosus W13939.</title>
        <authorList>
            <person name="Wang B."/>
            <person name="Guo L."/>
            <person name="Ye K."/>
            <person name="Wang L."/>
        </authorList>
    </citation>
    <scope>NUCLEOTIDE SEQUENCE [LARGE SCALE GENOMIC DNA]</scope>
    <source>
        <strain evidence="4">W13939</strain>
    </source>
</reference>
<evidence type="ECO:0000256" key="2">
    <source>
        <dbReference type="SAM" id="MobiDB-lite"/>
    </source>
</evidence>